<sequence>MSRAKYEIDPRIAAIKARDAVLAAGRYSGRKAVIVGTEGARRTGGAWTVLRYGPPPSRRRTRSILLGTILVAGAVGAATVLVVQRGVAAWRSTDPEAGSPAPADLNSAAPVAAPEGASQAG</sequence>
<dbReference type="Proteomes" id="UP000598146">
    <property type="component" value="Unassembled WGS sequence"/>
</dbReference>
<keyword evidence="2" id="KW-1133">Transmembrane helix</keyword>
<gene>
    <name evidence="3" type="ORF">I4J89_22565</name>
</gene>
<reference evidence="3" key="1">
    <citation type="submission" date="2020-11" db="EMBL/GenBank/DDBJ databases">
        <title>Isolation and identification of active actinomycetes.</title>
        <authorList>
            <person name="Sun X."/>
        </authorList>
    </citation>
    <scope>NUCLEOTIDE SEQUENCE</scope>
    <source>
        <strain evidence="3">NEAU-A11</strain>
    </source>
</reference>
<organism evidence="3 4">
    <name type="scientific">Actinoplanes aureus</name>
    <dbReference type="NCBI Taxonomy" id="2792083"/>
    <lineage>
        <taxon>Bacteria</taxon>
        <taxon>Bacillati</taxon>
        <taxon>Actinomycetota</taxon>
        <taxon>Actinomycetes</taxon>
        <taxon>Micromonosporales</taxon>
        <taxon>Micromonosporaceae</taxon>
        <taxon>Actinoplanes</taxon>
    </lineage>
</organism>
<dbReference type="RefSeq" id="WP_196416009.1">
    <property type="nucleotide sequence ID" value="NZ_JADQTO010000010.1"/>
</dbReference>
<accession>A0A931C6C5</accession>
<evidence type="ECO:0000313" key="3">
    <source>
        <dbReference type="EMBL" id="MBG0564234.1"/>
    </source>
</evidence>
<keyword evidence="4" id="KW-1185">Reference proteome</keyword>
<keyword evidence="2" id="KW-0472">Membrane</keyword>
<protein>
    <submittedName>
        <fullName evidence="3">Uncharacterized protein</fullName>
    </submittedName>
</protein>
<evidence type="ECO:0000256" key="2">
    <source>
        <dbReference type="SAM" id="Phobius"/>
    </source>
</evidence>
<evidence type="ECO:0000256" key="1">
    <source>
        <dbReference type="SAM" id="MobiDB-lite"/>
    </source>
</evidence>
<feature type="transmembrane region" description="Helical" evidence="2">
    <location>
        <begin position="64"/>
        <end position="83"/>
    </location>
</feature>
<evidence type="ECO:0000313" key="4">
    <source>
        <dbReference type="Proteomes" id="UP000598146"/>
    </source>
</evidence>
<comment type="caution">
    <text evidence="3">The sequence shown here is derived from an EMBL/GenBank/DDBJ whole genome shotgun (WGS) entry which is preliminary data.</text>
</comment>
<proteinExistence type="predicted"/>
<feature type="region of interest" description="Disordered" evidence="1">
    <location>
        <begin position="92"/>
        <end position="121"/>
    </location>
</feature>
<dbReference type="EMBL" id="JADQTO010000010">
    <property type="protein sequence ID" value="MBG0564234.1"/>
    <property type="molecule type" value="Genomic_DNA"/>
</dbReference>
<keyword evidence="2" id="KW-0812">Transmembrane</keyword>
<dbReference type="AlphaFoldDB" id="A0A931C6C5"/>
<name>A0A931C6C5_9ACTN</name>